<reference evidence="1" key="1">
    <citation type="submission" date="2023-07" db="EMBL/GenBank/DDBJ databases">
        <title>Sorghum-associated microbial communities from plants grown in Nebraska, USA.</title>
        <authorList>
            <person name="Schachtman D."/>
        </authorList>
    </citation>
    <scope>NUCLEOTIDE SEQUENCE</scope>
    <source>
        <strain evidence="1">BE46</strain>
    </source>
</reference>
<dbReference type="Proteomes" id="UP001259420">
    <property type="component" value="Unassembled WGS sequence"/>
</dbReference>
<gene>
    <name evidence="1" type="ORF">J2X87_000470</name>
</gene>
<keyword evidence="2" id="KW-1185">Reference proteome</keyword>
<accession>A0ACC6JFX7</accession>
<sequence>MRILLIIIRTYLLSRVLPAFGKRSPSLPVLLMKMTPGPLVANAWTSTITASRRSNRFFNRGEQVSTLLTDEGQRVEAIVGFSRGSGR</sequence>
<dbReference type="EMBL" id="JAVDSD010000001">
    <property type="protein sequence ID" value="MDR6605419.1"/>
    <property type="molecule type" value="Genomic_DNA"/>
</dbReference>
<proteinExistence type="predicted"/>
<name>A0ACC6JFX7_9PSED</name>
<comment type="caution">
    <text evidence="1">The sequence shown here is derived from an EMBL/GenBank/DDBJ whole genome shotgun (WGS) entry which is preliminary data.</text>
</comment>
<evidence type="ECO:0000313" key="2">
    <source>
        <dbReference type="Proteomes" id="UP001259420"/>
    </source>
</evidence>
<protein>
    <submittedName>
        <fullName evidence="1">Uncharacterized protein</fullName>
    </submittedName>
</protein>
<evidence type="ECO:0000313" key="1">
    <source>
        <dbReference type="EMBL" id="MDR6605419.1"/>
    </source>
</evidence>
<organism evidence="1 2">
    <name type="scientific">Pseudomonas synxantha</name>
    <dbReference type="NCBI Taxonomy" id="47883"/>
    <lineage>
        <taxon>Bacteria</taxon>
        <taxon>Pseudomonadati</taxon>
        <taxon>Pseudomonadota</taxon>
        <taxon>Gammaproteobacteria</taxon>
        <taxon>Pseudomonadales</taxon>
        <taxon>Pseudomonadaceae</taxon>
        <taxon>Pseudomonas</taxon>
    </lineage>
</organism>